<protein>
    <submittedName>
        <fullName evidence="8">RNA polymerase sigma factor</fullName>
    </submittedName>
</protein>
<dbReference type="AlphaFoldDB" id="A0AAJ6KXU4"/>
<evidence type="ECO:0000259" key="5">
    <source>
        <dbReference type="Pfam" id="PF04542"/>
    </source>
</evidence>
<keyword evidence="9" id="KW-1185">Reference proteome</keyword>
<dbReference type="Pfam" id="PF04542">
    <property type="entry name" value="Sigma70_r2"/>
    <property type="match status" value="1"/>
</dbReference>
<evidence type="ECO:0000259" key="6">
    <source>
        <dbReference type="Pfam" id="PF08281"/>
    </source>
</evidence>
<dbReference type="Gene3D" id="1.10.1740.10">
    <property type="match status" value="1"/>
</dbReference>
<evidence type="ECO:0000259" key="7">
    <source>
        <dbReference type="Pfam" id="PF20239"/>
    </source>
</evidence>
<sequence length="402" mass="43682">MPDIEAVFRAEYGRAVAVLVRLLGDIDLAEEAVQEAFTVAVRRWPSSGVPPSPAGWIITTARNRAIDRLRREATRADRHAEAALLYTAEPPVEEGPVRDDRLRLIFTCCHPALAPATRVALTLRLLGGLSTGEIARAFLVPEPTMAQRLVRAKSKIRNARIPYRVPREADLPDRLHAVLAVLYLIFNEGYTASAGPSLVRAELCAEATRLARLLVELMPDEPEALGLLALMLLTESRRPARTTADGELVPLPRQDRSLWDAALIAEGQALVRRCLRRDRPGPYQIQAAIAAVHSAAPRVADTDWGQILRLYDQLMVLAPGPVVALNRAVALAEVAGPEAALVEVDHLDLPGYHVRDAVRADLLARLGRRGEAVEAYRMAAAGTDNAAERAFLTARAVAVASG</sequence>
<accession>A0AAJ6KXU4</accession>
<dbReference type="SUPFAM" id="SSF88946">
    <property type="entry name" value="Sigma2 domain of RNA polymerase sigma factors"/>
    <property type="match status" value="1"/>
</dbReference>
<feature type="domain" description="RNA polymerase sigma-70 region 2" evidence="5">
    <location>
        <begin position="8"/>
        <end position="73"/>
    </location>
</feature>
<keyword evidence="2" id="KW-0805">Transcription regulation</keyword>
<dbReference type="RefSeq" id="WP_306271616.1">
    <property type="nucleotide sequence ID" value="NZ_CP130472.1"/>
</dbReference>
<evidence type="ECO:0000256" key="3">
    <source>
        <dbReference type="ARBA" id="ARBA00023082"/>
    </source>
</evidence>
<evidence type="ECO:0000256" key="1">
    <source>
        <dbReference type="ARBA" id="ARBA00010641"/>
    </source>
</evidence>
<dbReference type="GO" id="GO:0016987">
    <property type="term" value="F:sigma factor activity"/>
    <property type="evidence" value="ECO:0007669"/>
    <property type="project" value="UniProtKB-KW"/>
</dbReference>
<evidence type="ECO:0000313" key="9">
    <source>
        <dbReference type="Proteomes" id="UP001235874"/>
    </source>
</evidence>
<dbReference type="Proteomes" id="UP001235874">
    <property type="component" value="Chromosome"/>
</dbReference>
<feature type="domain" description="DUF6596" evidence="7">
    <location>
        <begin position="174"/>
        <end position="274"/>
    </location>
</feature>
<dbReference type="Pfam" id="PF08281">
    <property type="entry name" value="Sigma70_r4_2"/>
    <property type="match status" value="1"/>
</dbReference>
<feature type="domain" description="RNA polymerase sigma factor 70 region 4 type 2" evidence="6">
    <location>
        <begin position="105"/>
        <end position="156"/>
    </location>
</feature>
<dbReference type="PANTHER" id="PTHR47756:SF2">
    <property type="entry name" value="BLL6612 PROTEIN"/>
    <property type="match status" value="1"/>
</dbReference>
<dbReference type="Gene3D" id="1.10.10.10">
    <property type="entry name" value="Winged helix-like DNA-binding domain superfamily/Winged helix DNA-binding domain"/>
    <property type="match status" value="1"/>
</dbReference>
<evidence type="ECO:0000256" key="2">
    <source>
        <dbReference type="ARBA" id="ARBA00023015"/>
    </source>
</evidence>
<dbReference type="InterPro" id="IPR013324">
    <property type="entry name" value="RNA_pol_sigma_r3/r4-like"/>
</dbReference>
<comment type="similarity">
    <text evidence="1">Belongs to the sigma-70 factor family. ECF subfamily.</text>
</comment>
<dbReference type="InterPro" id="IPR013249">
    <property type="entry name" value="RNA_pol_sigma70_r4_t2"/>
</dbReference>
<dbReference type="EMBL" id="CP130472">
    <property type="protein sequence ID" value="WLS44294.1"/>
    <property type="molecule type" value="Genomic_DNA"/>
</dbReference>
<evidence type="ECO:0000256" key="4">
    <source>
        <dbReference type="ARBA" id="ARBA00023163"/>
    </source>
</evidence>
<dbReference type="Pfam" id="PF20239">
    <property type="entry name" value="DUF6596"/>
    <property type="match status" value="1"/>
</dbReference>
<organism evidence="8 9">
    <name type="scientific">Micromonospora profundi</name>
    <dbReference type="NCBI Taxonomy" id="1420889"/>
    <lineage>
        <taxon>Bacteria</taxon>
        <taxon>Bacillati</taxon>
        <taxon>Actinomycetota</taxon>
        <taxon>Actinomycetes</taxon>
        <taxon>Micromonosporales</taxon>
        <taxon>Micromonosporaceae</taxon>
        <taxon>Micromonospora</taxon>
    </lineage>
</organism>
<evidence type="ECO:0000313" key="8">
    <source>
        <dbReference type="EMBL" id="WLS44294.1"/>
    </source>
</evidence>
<proteinExistence type="inferred from homology"/>
<dbReference type="InterPro" id="IPR046531">
    <property type="entry name" value="DUF6596"/>
</dbReference>
<reference evidence="8 9" key="1">
    <citation type="submission" date="2023-07" db="EMBL/GenBank/DDBJ databases">
        <title>Micromonospora profundi TRM 95458 converts glycerol to a new osmotic compound.</title>
        <authorList>
            <person name="Lu D."/>
        </authorList>
    </citation>
    <scope>NUCLEOTIDE SEQUENCE [LARGE SCALE GENOMIC DNA]</scope>
    <source>
        <strain evidence="8 9">TRM95458</strain>
    </source>
</reference>
<dbReference type="PANTHER" id="PTHR47756">
    <property type="entry name" value="BLL6612 PROTEIN-RELATED"/>
    <property type="match status" value="1"/>
</dbReference>
<gene>
    <name evidence="8" type="ORF">Q3V37_23240</name>
</gene>
<dbReference type="SUPFAM" id="SSF88659">
    <property type="entry name" value="Sigma3 and sigma4 domains of RNA polymerase sigma factors"/>
    <property type="match status" value="1"/>
</dbReference>
<dbReference type="InterPro" id="IPR013325">
    <property type="entry name" value="RNA_pol_sigma_r2"/>
</dbReference>
<dbReference type="KEGG" id="mprn:Q3V37_23240"/>
<dbReference type="InterPro" id="IPR007627">
    <property type="entry name" value="RNA_pol_sigma70_r2"/>
</dbReference>
<dbReference type="GO" id="GO:0006352">
    <property type="term" value="P:DNA-templated transcription initiation"/>
    <property type="evidence" value="ECO:0007669"/>
    <property type="project" value="InterPro"/>
</dbReference>
<keyword evidence="3" id="KW-0731">Sigma factor</keyword>
<name>A0AAJ6KXU4_9ACTN</name>
<dbReference type="InterPro" id="IPR036388">
    <property type="entry name" value="WH-like_DNA-bd_sf"/>
</dbReference>
<keyword evidence="4" id="KW-0804">Transcription</keyword>
<dbReference type="NCBIfam" id="TIGR02937">
    <property type="entry name" value="sigma70-ECF"/>
    <property type="match status" value="1"/>
</dbReference>
<dbReference type="GO" id="GO:0003677">
    <property type="term" value="F:DNA binding"/>
    <property type="evidence" value="ECO:0007669"/>
    <property type="project" value="InterPro"/>
</dbReference>
<dbReference type="InterPro" id="IPR014284">
    <property type="entry name" value="RNA_pol_sigma-70_dom"/>
</dbReference>